<reference evidence="2 3" key="1">
    <citation type="submission" date="2015-11" db="EMBL/GenBank/DDBJ databases">
        <title>Description and complete genome sequence of a novel strain predominating in hypersaline microbial mats and representing a new family of the Bacteriodetes phylum.</title>
        <authorList>
            <person name="Spring S."/>
            <person name="Bunk B."/>
            <person name="Sproer C."/>
            <person name="Klenk H.-P."/>
        </authorList>
    </citation>
    <scope>NUCLEOTIDE SEQUENCE [LARGE SCALE GENOMIC DNA]</scope>
    <source>
        <strain evidence="2 3">L21-Spi-D4</strain>
    </source>
</reference>
<dbReference type="RefSeq" id="WP_057952829.1">
    <property type="nucleotide sequence ID" value="NZ_CP013118.1"/>
</dbReference>
<sequence precursor="true">MKKKNLLFVIGFLLSGTLALFSADQEDGNDNALIGNGNDVTCRCEWFGDDCSAGGWGFKCGADNDWRCFKYNESCT</sequence>
<dbReference type="Proteomes" id="UP000064893">
    <property type="component" value="Chromosome"/>
</dbReference>
<dbReference type="EMBL" id="CP013118">
    <property type="protein sequence ID" value="ALO15363.1"/>
    <property type="molecule type" value="Genomic_DNA"/>
</dbReference>
<evidence type="ECO:0000256" key="1">
    <source>
        <dbReference type="SAM" id="SignalP"/>
    </source>
</evidence>
<dbReference type="KEGG" id="blq:L21SP5_01721"/>
<accession>A0A0S2HZ38</accession>
<feature type="chain" id="PRO_5006599286" evidence="1">
    <location>
        <begin position="23"/>
        <end position="76"/>
    </location>
</feature>
<dbReference type="STRING" id="1307839.L21SP5_01721"/>
<gene>
    <name evidence="2" type="ORF">L21SP5_01721</name>
</gene>
<feature type="signal peptide" evidence="1">
    <location>
        <begin position="1"/>
        <end position="22"/>
    </location>
</feature>
<evidence type="ECO:0000313" key="2">
    <source>
        <dbReference type="EMBL" id="ALO15363.1"/>
    </source>
</evidence>
<proteinExistence type="predicted"/>
<keyword evidence="1" id="KW-0732">Signal</keyword>
<organism evidence="2 3">
    <name type="scientific">Salinivirga cyanobacteriivorans</name>
    <dbReference type="NCBI Taxonomy" id="1307839"/>
    <lineage>
        <taxon>Bacteria</taxon>
        <taxon>Pseudomonadati</taxon>
        <taxon>Bacteroidota</taxon>
        <taxon>Bacteroidia</taxon>
        <taxon>Bacteroidales</taxon>
        <taxon>Salinivirgaceae</taxon>
        <taxon>Salinivirga</taxon>
    </lineage>
</organism>
<dbReference type="AlphaFoldDB" id="A0A0S2HZ38"/>
<protein>
    <submittedName>
        <fullName evidence="2">Uncharacterized protein</fullName>
    </submittedName>
</protein>
<evidence type="ECO:0000313" key="3">
    <source>
        <dbReference type="Proteomes" id="UP000064893"/>
    </source>
</evidence>
<name>A0A0S2HZ38_9BACT</name>
<keyword evidence="3" id="KW-1185">Reference proteome</keyword>